<evidence type="ECO:0000256" key="1">
    <source>
        <dbReference type="SAM" id="Phobius"/>
    </source>
</evidence>
<feature type="transmembrane region" description="Helical" evidence="1">
    <location>
        <begin position="6"/>
        <end position="26"/>
    </location>
</feature>
<name>A0A4Q9QGM7_9GAMM</name>
<keyword evidence="1" id="KW-1133">Transmembrane helix</keyword>
<proteinExistence type="predicted"/>
<dbReference type="InterPro" id="IPR008621">
    <property type="entry name" value="Cbb3-typ_cyt_oxidase_comp"/>
</dbReference>
<dbReference type="CDD" id="cd01324">
    <property type="entry name" value="cbb3_Oxidase_CcoQ"/>
    <property type="match status" value="1"/>
</dbReference>
<keyword evidence="3" id="KW-1185">Reference proteome</keyword>
<protein>
    <recommendedName>
        <fullName evidence="4">CcoQ/FixQ family Cbb3-type cytochrome c oxidase assembly chaperone</fullName>
    </recommendedName>
</protein>
<evidence type="ECO:0000313" key="2">
    <source>
        <dbReference type="EMBL" id="TBU72030.1"/>
    </source>
</evidence>
<dbReference type="EMBL" id="QJUI01000030">
    <property type="protein sequence ID" value="TBU72030.1"/>
    <property type="molecule type" value="Genomic_DNA"/>
</dbReference>
<accession>A0A4Q9QGM7</accession>
<keyword evidence="1" id="KW-0472">Membrane</keyword>
<gene>
    <name evidence="2" type="ORF">DNK06_23085</name>
</gene>
<dbReference type="Proteomes" id="UP000292302">
    <property type="component" value="Unassembled WGS sequence"/>
</dbReference>
<dbReference type="OrthoDB" id="6402501at2"/>
<evidence type="ECO:0000313" key="3">
    <source>
        <dbReference type="Proteomes" id="UP000292302"/>
    </source>
</evidence>
<organism evidence="2 3">
    <name type="scientific">Phytopseudomonas daroniae</name>
    <dbReference type="NCBI Taxonomy" id="2487519"/>
    <lineage>
        <taxon>Bacteria</taxon>
        <taxon>Pseudomonadati</taxon>
        <taxon>Pseudomonadota</taxon>
        <taxon>Gammaproteobacteria</taxon>
        <taxon>Pseudomonadales</taxon>
        <taxon>Pseudomonadaceae</taxon>
        <taxon>Phytopseudomonas</taxon>
    </lineage>
</organism>
<dbReference type="Pfam" id="PF05545">
    <property type="entry name" value="FixQ"/>
    <property type="match status" value="1"/>
</dbReference>
<reference evidence="2 3" key="1">
    <citation type="submission" date="2018-06" db="EMBL/GenBank/DDBJ databases">
        <title>Three novel Pseudomonas species isolated from symptomatic oak.</title>
        <authorList>
            <person name="Bueno-Gonzalez V."/>
            <person name="Brady C."/>
        </authorList>
    </citation>
    <scope>NUCLEOTIDE SEQUENCE [LARGE SCALE GENOMIC DNA]</scope>
    <source>
        <strain evidence="2 3">P9A</strain>
    </source>
</reference>
<keyword evidence="1" id="KW-0812">Transmembrane</keyword>
<comment type="caution">
    <text evidence="2">The sequence shown here is derived from an EMBL/GenBank/DDBJ whole genome shotgun (WGS) entry which is preliminary data.</text>
</comment>
<sequence>MDIGMLRGIGTVLVLVAFTCVTLWAYSGKRAKAFDDAANLPFADEPNRPLKNVDEAAGARQKQAKKRSVRVVHEHFEPAFNDATATQVVFQQPIQSAASRTDTP</sequence>
<dbReference type="AlphaFoldDB" id="A0A4Q9QGM7"/>
<evidence type="ECO:0008006" key="4">
    <source>
        <dbReference type="Google" id="ProtNLM"/>
    </source>
</evidence>